<evidence type="ECO:0000256" key="3">
    <source>
        <dbReference type="ARBA" id="ARBA00022786"/>
    </source>
</evidence>
<keyword evidence="5" id="KW-1185">Reference proteome</keyword>
<gene>
    <name evidence="4" type="ORF">JRO89_XS01G0318600</name>
</gene>
<dbReference type="InterPro" id="IPR014729">
    <property type="entry name" value="Rossmann-like_a/b/a_fold"/>
</dbReference>
<sequence>MEDTIYVAVGKDVNENKLTLSWALRNFREKNFCILHVHQLAQIITAIRTRYAMSGLEEHELVYVRDSKVMQKIQKNKALFDDFEAKTAVERERKNLQKILDRYILICSQIGVHATKLFIEMDDIGKGIVELLHRHSIKKLVMGAAADKHYSE</sequence>
<keyword evidence="3" id="KW-0833">Ubl conjugation pathway</keyword>
<comment type="caution">
    <text evidence="4">The sequence shown here is derived from an EMBL/GenBank/DDBJ whole genome shotgun (WGS) entry which is preliminary data.</text>
</comment>
<dbReference type="Proteomes" id="UP000827721">
    <property type="component" value="Unassembled WGS sequence"/>
</dbReference>
<evidence type="ECO:0000313" key="5">
    <source>
        <dbReference type="Proteomes" id="UP000827721"/>
    </source>
</evidence>
<proteinExistence type="predicted"/>
<evidence type="ECO:0000256" key="2">
    <source>
        <dbReference type="ARBA" id="ARBA00012483"/>
    </source>
</evidence>
<dbReference type="Gene3D" id="3.40.50.620">
    <property type="entry name" value="HUPs"/>
    <property type="match status" value="1"/>
</dbReference>
<dbReference type="EC" id="2.3.2.27" evidence="2"/>
<comment type="catalytic activity">
    <reaction evidence="1">
        <text>S-ubiquitinyl-[E2 ubiquitin-conjugating enzyme]-L-cysteine + [acceptor protein]-L-lysine = [E2 ubiquitin-conjugating enzyme]-L-cysteine + N(6)-ubiquitinyl-[acceptor protein]-L-lysine.</text>
        <dbReference type="EC" id="2.3.2.27"/>
    </reaction>
</comment>
<accession>A0ABQ8IMM5</accession>
<dbReference type="EMBL" id="JAFEMO010000001">
    <property type="protein sequence ID" value="KAH7577940.1"/>
    <property type="molecule type" value="Genomic_DNA"/>
</dbReference>
<dbReference type="PANTHER" id="PTHR45647:SF52">
    <property type="entry name" value="PROTEIN KINASE DOMAIN-CONTAINING PROTEIN"/>
    <property type="match status" value="1"/>
</dbReference>
<name>A0ABQ8IMM5_9ROSI</name>
<dbReference type="InterPro" id="IPR051348">
    <property type="entry name" value="U-box_ubiquitin_ligases"/>
</dbReference>
<evidence type="ECO:0000256" key="1">
    <source>
        <dbReference type="ARBA" id="ARBA00000900"/>
    </source>
</evidence>
<protein>
    <recommendedName>
        <fullName evidence="2">RING-type E3 ubiquitin transferase</fullName>
        <ecNumber evidence="2">2.3.2.27</ecNumber>
    </recommendedName>
</protein>
<evidence type="ECO:0000313" key="4">
    <source>
        <dbReference type="EMBL" id="KAH7577940.1"/>
    </source>
</evidence>
<organism evidence="4 5">
    <name type="scientific">Xanthoceras sorbifolium</name>
    <dbReference type="NCBI Taxonomy" id="99658"/>
    <lineage>
        <taxon>Eukaryota</taxon>
        <taxon>Viridiplantae</taxon>
        <taxon>Streptophyta</taxon>
        <taxon>Embryophyta</taxon>
        <taxon>Tracheophyta</taxon>
        <taxon>Spermatophyta</taxon>
        <taxon>Magnoliopsida</taxon>
        <taxon>eudicotyledons</taxon>
        <taxon>Gunneridae</taxon>
        <taxon>Pentapetalae</taxon>
        <taxon>rosids</taxon>
        <taxon>malvids</taxon>
        <taxon>Sapindales</taxon>
        <taxon>Sapindaceae</taxon>
        <taxon>Xanthoceroideae</taxon>
        <taxon>Xanthoceras</taxon>
    </lineage>
</organism>
<dbReference type="PANTHER" id="PTHR45647">
    <property type="entry name" value="OS02G0152300 PROTEIN"/>
    <property type="match status" value="1"/>
</dbReference>
<reference evidence="4 5" key="1">
    <citation type="submission" date="2021-02" db="EMBL/GenBank/DDBJ databases">
        <title>Plant Genome Project.</title>
        <authorList>
            <person name="Zhang R.-G."/>
        </authorList>
    </citation>
    <scope>NUCLEOTIDE SEQUENCE [LARGE SCALE GENOMIC DNA]</scope>
    <source>
        <tissue evidence="4">Leaves</tissue>
    </source>
</reference>